<evidence type="ECO:0000259" key="3">
    <source>
        <dbReference type="Pfam" id="PF01232"/>
    </source>
</evidence>
<reference evidence="5 6" key="1">
    <citation type="submission" date="2018-03" db="EMBL/GenBank/DDBJ databases">
        <title>Genomic Encyclopedia of Archaeal and Bacterial Type Strains, Phase II (KMG-II): from individual species to whole genera.</title>
        <authorList>
            <person name="Goeker M."/>
        </authorList>
    </citation>
    <scope>NUCLEOTIDE SEQUENCE [LARGE SCALE GENOMIC DNA]</scope>
    <source>
        <strain evidence="5 6">DSM 28354</strain>
    </source>
</reference>
<comment type="caution">
    <text evidence="5">The sequence shown here is derived from an EMBL/GenBank/DDBJ whole genome shotgun (WGS) entry which is preliminary data.</text>
</comment>
<dbReference type="Gene3D" id="3.40.50.720">
    <property type="entry name" value="NAD(P)-binding Rossmann-like Domain"/>
    <property type="match status" value="1"/>
</dbReference>
<dbReference type="InterPro" id="IPR036291">
    <property type="entry name" value="NAD(P)-bd_dom_sf"/>
</dbReference>
<name>A0A2T0SL82_9BACT</name>
<dbReference type="RefSeq" id="WP_106139446.1">
    <property type="nucleotide sequence ID" value="NZ_PVTE01000018.1"/>
</dbReference>
<evidence type="ECO:0000256" key="1">
    <source>
        <dbReference type="ARBA" id="ARBA00023002"/>
    </source>
</evidence>
<dbReference type="InterPro" id="IPR050988">
    <property type="entry name" value="Mannitol_DH/Oxidoreductase"/>
</dbReference>
<dbReference type="PANTHER" id="PTHR43362">
    <property type="entry name" value="MANNITOL DEHYDROGENASE DSF1-RELATED"/>
    <property type="match status" value="1"/>
</dbReference>
<keyword evidence="6" id="KW-1185">Reference proteome</keyword>
<dbReference type="GO" id="GO:0019594">
    <property type="term" value="P:mannitol metabolic process"/>
    <property type="evidence" value="ECO:0007669"/>
    <property type="project" value="InterPro"/>
</dbReference>
<evidence type="ECO:0000313" key="5">
    <source>
        <dbReference type="EMBL" id="PRY34155.1"/>
    </source>
</evidence>
<dbReference type="PANTHER" id="PTHR43362:SF1">
    <property type="entry name" value="MANNITOL DEHYDROGENASE 2-RELATED"/>
    <property type="match status" value="1"/>
</dbReference>
<feature type="domain" description="Mannitol dehydrogenase N-terminal" evidence="3">
    <location>
        <begin position="29"/>
        <end position="278"/>
    </location>
</feature>
<protein>
    <submittedName>
        <fullName evidence="5">Mannitol 2-dehydrogenase</fullName>
    </submittedName>
</protein>
<dbReference type="SUPFAM" id="SSF51735">
    <property type="entry name" value="NAD(P)-binding Rossmann-fold domains"/>
    <property type="match status" value="1"/>
</dbReference>
<gene>
    <name evidence="5" type="ORF">CLV58_11826</name>
</gene>
<evidence type="ECO:0000313" key="6">
    <source>
        <dbReference type="Proteomes" id="UP000238375"/>
    </source>
</evidence>
<keyword evidence="2" id="KW-0520">NAD</keyword>
<dbReference type="InterPro" id="IPR013131">
    <property type="entry name" value="Mannitol_DH_N"/>
</dbReference>
<dbReference type="SUPFAM" id="SSF48179">
    <property type="entry name" value="6-phosphogluconate dehydrogenase C-terminal domain-like"/>
    <property type="match status" value="1"/>
</dbReference>
<dbReference type="InterPro" id="IPR000669">
    <property type="entry name" value="Mannitol_DH"/>
</dbReference>
<dbReference type="Proteomes" id="UP000238375">
    <property type="component" value="Unassembled WGS sequence"/>
</dbReference>
<evidence type="ECO:0000259" key="4">
    <source>
        <dbReference type="Pfam" id="PF08125"/>
    </source>
</evidence>
<organism evidence="5 6">
    <name type="scientific">Spirosoma oryzae</name>
    <dbReference type="NCBI Taxonomy" id="1469603"/>
    <lineage>
        <taxon>Bacteria</taxon>
        <taxon>Pseudomonadati</taxon>
        <taxon>Bacteroidota</taxon>
        <taxon>Cytophagia</taxon>
        <taxon>Cytophagales</taxon>
        <taxon>Cytophagaceae</taxon>
        <taxon>Spirosoma</taxon>
    </lineage>
</organism>
<dbReference type="InterPro" id="IPR013118">
    <property type="entry name" value="Mannitol_DH_C"/>
</dbReference>
<dbReference type="PROSITE" id="PS00974">
    <property type="entry name" value="MANNITOL_DHGENASE"/>
    <property type="match status" value="1"/>
</dbReference>
<feature type="domain" description="Mannitol dehydrogenase C-terminal" evidence="4">
    <location>
        <begin position="287"/>
        <end position="468"/>
    </location>
</feature>
<sequence length="498" mass="54833">MLTTIQDTLTADSPTVELPAYDPSTLTAGIAHIGVGNFHRAHQAYYTHQLLNQRPDANWGIRGISITGSGPATAAQFAQQDNLYTLTEFSADGDASVAVIGSIVDYIAAQDDPEAALEALADPAIKIISLTITEGGYKLDANRSFQLDDADVQHDLHHPTEPKTAFGYVIEALARRKQRGSGPVTILSCDNLQHNGDAARTAFLAFATARDAALADWITQHVSFPNAMVDRITPATHRADRQRLNAQSGIDDALPVYCEEFTQWIIEDEFAAGRPAWEQAGVLFVDDVTPYETVKLRLLNAAHSMLAYPAFLAGFRTVHEVMQDDLFRTYLYRFLQQTARSLTAEAQVIDLDDYIDQLMIRFSNEAVGDQLARLCGDGASKWPVFVLPTLLDHLQYGRDTACLAFGLAAYGHYLQAGVDDKGKKYTVVEPHLSGADWANIRHQDSTCLLTTTPFAAADLRAYPAFLAQYRSYRSQIAHYGLIFSLKQTRCILQTNEAA</sequence>
<dbReference type="Gene3D" id="1.10.1040.10">
    <property type="entry name" value="N-(1-d-carboxylethyl)-l-norvaline Dehydrogenase, domain 2"/>
    <property type="match status" value="1"/>
</dbReference>
<keyword evidence="1" id="KW-0560">Oxidoreductase</keyword>
<dbReference type="InterPro" id="IPR008927">
    <property type="entry name" value="6-PGluconate_DH-like_C_sf"/>
</dbReference>
<dbReference type="InterPro" id="IPR023027">
    <property type="entry name" value="Mannitol_DH_CS"/>
</dbReference>
<dbReference type="Pfam" id="PF08125">
    <property type="entry name" value="Mannitol_dh_C"/>
    <property type="match status" value="1"/>
</dbReference>
<dbReference type="OrthoDB" id="9768714at2"/>
<dbReference type="Pfam" id="PF01232">
    <property type="entry name" value="Mannitol_dh"/>
    <property type="match status" value="1"/>
</dbReference>
<dbReference type="AlphaFoldDB" id="A0A2T0SL82"/>
<dbReference type="InterPro" id="IPR013328">
    <property type="entry name" value="6PGD_dom2"/>
</dbReference>
<dbReference type="GO" id="GO:0016616">
    <property type="term" value="F:oxidoreductase activity, acting on the CH-OH group of donors, NAD or NADP as acceptor"/>
    <property type="evidence" value="ECO:0007669"/>
    <property type="project" value="TreeGrafter"/>
</dbReference>
<evidence type="ECO:0000256" key="2">
    <source>
        <dbReference type="ARBA" id="ARBA00023027"/>
    </source>
</evidence>
<proteinExistence type="predicted"/>
<dbReference type="EMBL" id="PVTE01000018">
    <property type="protein sequence ID" value="PRY34155.1"/>
    <property type="molecule type" value="Genomic_DNA"/>
</dbReference>
<accession>A0A2T0SL82</accession>
<dbReference type="PRINTS" id="PR00084">
    <property type="entry name" value="MTLDHDRGNASE"/>
</dbReference>